<keyword evidence="2" id="KW-0067">ATP-binding</keyword>
<name>A0A212L335_9BACT</name>
<evidence type="ECO:0000256" key="1">
    <source>
        <dbReference type="ARBA" id="ARBA00022741"/>
    </source>
</evidence>
<sequence>MFEPIVTIRDLSLFLPGDASQRRILHHIDWQVARGRHCALLGPNGSGKSTLLRLLRGELWPSKGHIWWHTAEGREQSPLAGRAMTALVSPGQQENYQRQAWDLTGLDLLLTGFDDTPLVYSDGGAQALARREAAVRMADRLEAEGLLDRAMHTLSQGQLRLLLLGRALLRAPALLLLDECTDGLDARYREIFFDVLEEHAARCTVIMTAHRPGQIPAWCEERHYVSDGRLYSVPPSQAGEASEAEGTDAVQEKGLTITDDEAGQVEAVHPLLNLENVTVFIDRQEVLHNVTWSMHQGEHWRISGANGSGKSTLLRLLAGDEFAAAGGTLERWLPRQGGAVDTLAAVRKGIRLVSDLSQALYGYSLTAHDMVCTGFDNSIGVYRKFSPAEKAEALRRMREMFPEESEEGVEALGRQSIRRLSTGQLRRLFLARALVGEPDLLLLDEPCSGLDAQSRARYLNLLDHLAARGLPMVFVSHHGEDAPLCINREAHMEDGRLRVIV</sequence>
<dbReference type="PANTHER" id="PTHR43158">
    <property type="entry name" value="SKFA PEPTIDE EXPORT ATP-BINDING PROTEIN SKFE"/>
    <property type="match status" value="1"/>
</dbReference>
<gene>
    <name evidence="4" type="ORF">KL86DES1_20289</name>
</gene>
<dbReference type="InterPro" id="IPR003593">
    <property type="entry name" value="AAA+_ATPase"/>
</dbReference>
<dbReference type="AlphaFoldDB" id="A0A212L335"/>
<dbReference type="InterPro" id="IPR017871">
    <property type="entry name" value="ABC_transporter-like_CS"/>
</dbReference>
<dbReference type="PROSITE" id="PS00211">
    <property type="entry name" value="ABC_TRANSPORTER_1"/>
    <property type="match status" value="1"/>
</dbReference>
<proteinExistence type="predicted"/>
<dbReference type="Gene3D" id="3.40.50.300">
    <property type="entry name" value="P-loop containing nucleotide triphosphate hydrolases"/>
    <property type="match status" value="2"/>
</dbReference>
<feature type="domain" description="ABC transporter" evidence="3">
    <location>
        <begin position="272"/>
        <end position="501"/>
    </location>
</feature>
<protein>
    <submittedName>
        <fullName evidence="4">ABC transporter related</fullName>
    </submittedName>
</protein>
<feature type="domain" description="ABC transporter" evidence="3">
    <location>
        <begin position="8"/>
        <end position="252"/>
    </location>
</feature>
<dbReference type="SUPFAM" id="SSF52540">
    <property type="entry name" value="P-loop containing nucleoside triphosphate hydrolases"/>
    <property type="match status" value="2"/>
</dbReference>
<dbReference type="EMBL" id="FMJC01000002">
    <property type="protein sequence ID" value="SCM71926.1"/>
    <property type="molecule type" value="Genomic_DNA"/>
</dbReference>
<dbReference type="InterPro" id="IPR027417">
    <property type="entry name" value="P-loop_NTPase"/>
</dbReference>
<dbReference type="GO" id="GO:0016887">
    <property type="term" value="F:ATP hydrolysis activity"/>
    <property type="evidence" value="ECO:0007669"/>
    <property type="project" value="InterPro"/>
</dbReference>
<dbReference type="GO" id="GO:0005524">
    <property type="term" value="F:ATP binding"/>
    <property type="evidence" value="ECO:0007669"/>
    <property type="project" value="UniProtKB-KW"/>
</dbReference>
<dbReference type="RefSeq" id="WP_179979972.1">
    <property type="nucleotide sequence ID" value="NZ_LT608333.1"/>
</dbReference>
<dbReference type="PANTHER" id="PTHR43158:SF2">
    <property type="entry name" value="SKFA PEPTIDE EXPORT ATP-BINDING PROTEIN SKFE"/>
    <property type="match status" value="1"/>
</dbReference>
<reference evidence="4" key="1">
    <citation type="submission" date="2016-08" db="EMBL/GenBank/DDBJ databases">
        <authorList>
            <person name="Seilhamer J.J."/>
        </authorList>
    </citation>
    <scope>NUCLEOTIDE SEQUENCE</scope>
    <source>
        <strain evidence="4">86-1</strain>
    </source>
</reference>
<accession>A0A212L335</accession>
<evidence type="ECO:0000313" key="4">
    <source>
        <dbReference type="EMBL" id="SCM71926.1"/>
    </source>
</evidence>
<dbReference type="Pfam" id="PF00005">
    <property type="entry name" value="ABC_tran"/>
    <property type="match status" value="2"/>
</dbReference>
<evidence type="ECO:0000256" key="2">
    <source>
        <dbReference type="ARBA" id="ARBA00022840"/>
    </source>
</evidence>
<evidence type="ECO:0000259" key="3">
    <source>
        <dbReference type="PROSITE" id="PS50893"/>
    </source>
</evidence>
<dbReference type="PROSITE" id="PS50893">
    <property type="entry name" value="ABC_TRANSPORTER_2"/>
    <property type="match status" value="2"/>
</dbReference>
<dbReference type="SMART" id="SM00382">
    <property type="entry name" value="AAA"/>
    <property type="match status" value="2"/>
</dbReference>
<dbReference type="InterPro" id="IPR003439">
    <property type="entry name" value="ABC_transporter-like_ATP-bd"/>
</dbReference>
<dbReference type="CDD" id="cd00267">
    <property type="entry name" value="ABC_ATPase"/>
    <property type="match status" value="1"/>
</dbReference>
<organism evidence="4">
    <name type="scientific">uncultured Desulfovibrio sp</name>
    <dbReference type="NCBI Taxonomy" id="167968"/>
    <lineage>
        <taxon>Bacteria</taxon>
        <taxon>Pseudomonadati</taxon>
        <taxon>Thermodesulfobacteriota</taxon>
        <taxon>Desulfovibrionia</taxon>
        <taxon>Desulfovibrionales</taxon>
        <taxon>Desulfovibrionaceae</taxon>
        <taxon>Desulfovibrio</taxon>
        <taxon>environmental samples</taxon>
    </lineage>
</organism>
<keyword evidence="1" id="KW-0547">Nucleotide-binding</keyword>